<evidence type="ECO:0000313" key="3">
    <source>
        <dbReference type="Proteomes" id="UP000314294"/>
    </source>
</evidence>
<evidence type="ECO:0000313" key="2">
    <source>
        <dbReference type="EMBL" id="TNN78621.1"/>
    </source>
</evidence>
<proteinExistence type="predicted"/>
<feature type="region of interest" description="Disordered" evidence="1">
    <location>
        <begin position="1"/>
        <end position="28"/>
    </location>
</feature>
<feature type="compositionally biased region" description="Basic and acidic residues" evidence="1">
    <location>
        <begin position="48"/>
        <end position="61"/>
    </location>
</feature>
<organism evidence="2 3">
    <name type="scientific">Liparis tanakae</name>
    <name type="common">Tanaka's snailfish</name>
    <dbReference type="NCBI Taxonomy" id="230148"/>
    <lineage>
        <taxon>Eukaryota</taxon>
        <taxon>Metazoa</taxon>
        <taxon>Chordata</taxon>
        <taxon>Craniata</taxon>
        <taxon>Vertebrata</taxon>
        <taxon>Euteleostomi</taxon>
        <taxon>Actinopterygii</taxon>
        <taxon>Neopterygii</taxon>
        <taxon>Teleostei</taxon>
        <taxon>Neoteleostei</taxon>
        <taxon>Acanthomorphata</taxon>
        <taxon>Eupercaria</taxon>
        <taxon>Perciformes</taxon>
        <taxon>Cottioidei</taxon>
        <taxon>Cottales</taxon>
        <taxon>Liparidae</taxon>
        <taxon>Liparis</taxon>
    </lineage>
</organism>
<dbReference type="AlphaFoldDB" id="A0A4Z2ILF8"/>
<sequence>MYPKSFGKEQGGKIDLGGAMSEDAQGRKEGREGFLICIKQGLHKHIDLTSRHRGSEPRQLEDPEPPLL</sequence>
<feature type="compositionally biased region" description="Basic and acidic residues" evidence="1">
    <location>
        <begin position="1"/>
        <end position="12"/>
    </location>
</feature>
<comment type="caution">
    <text evidence="2">The sequence shown here is derived from an EMBL/GenBank/DDBJ whole genome shotgun (WGS) entry which is preliminary data.</text>
</comment>
<keyword evidence="3" id="KW-1185">Reference proteome</keyword>
<dbReference type="EMBL" id="SRLO01000072">
    <property type="protein sequence ID" value="TNN78621.1"/>
    <property type="molecule type" value="Genomic_DNA"/>
</dbReference>
<evidence type="ECO:0000256" key="1">
    <source>
        <dbReference type="SAM" id="MobiDB-lite"/>
    </source>
</evidence>
<gene>
    <name evidence="2" type="ORF">EYF80_011216</name>
</gene>
<dbReference type="Proteomes" id="UP000314294">
    <property type="component" value="Unassembled WGS sequence"/>
</dbReference>
<name>A0A4Z2ILF8_9TELE</name>
<reference evidence="2 3" key="1">
    <citation type="submission" date="2019-03" db="EMBL/GenBank/DDBJ databases">
        <title>First draft genome of Liparis tanakae, snailfish: a comprehensive survey of snailfish specific genes.</title>
        <authorList>
            <person name="Kim W."/>
            <person name="Song I."/>
            <person name="Jeong J.-H."/>
            <person name="Kim D."/>
            <person name="Kim S."/>
            <person name="Ryu S."/>
            <person name="Song J.Y."/>
            <person name="Lee S.K."/>
        </authorList>
    </citation>
    <scope>NUCLEOTIDE SEQUENCE [LARGE SCALE GENOMIC DNA]</scope>
    <source>
        <tissue evidence="2">Muscle</tissue>
    </source>
</reference>
<protein>
    <submittedName>
        <fullName evidence="2">Uncharacterized protein</fullName>
    </submittedName>
</protein>
<feature type="region of interest" description="Disordered" evidence="1">
    <location>
        <begin position="48"/>
        <end position="68"/>
    </location>
</feature>
<accession>A0A4Z2ILF8</accession>